<dbReference type="SUPFAM" id="SSF55811">
    <property type="entry name" value="Nudix"/>
    <property type="match status" value="1"/>
</dbReference>
<organism evidence="12 13">
    <name type="scientific">Notoacmeibacter ruber</name>
    <dbReference type="NCBI Taxonomy" id="2670375"/>
    <lineage>
        <taxon>Bacteria</taxon>
        <taxon>Pseudomonadati</taxon>
        <taxon>Pseudomonadota</taxon>
        <taxon>Alphaproteobacteria</taxon>
        <taxon>Hyphomicrobiales</taxon>
        <taxon>Notoacmeibacteraceae</taxon>
        <taxon>Notoacmeibacter</taxon>
    </lineage>
</organism>
<dbReference type="GO" id="GO:0035529">
    <property type="term" value="F:NADH pyrophosphatase activity"/>
    <property type="evidence" value="ECO:0007669"/>
    <property type="project" value="TreeGrafter"/>
</dbReference>
<evidence type="ECO:0000256" key="8">
    <source>
        <dbReference type="ARBA" id="ARBA00023027"/>
    </source>
</evidence>
<evidence type="ECO:0000313" key="12">
    <source>
        <dbReference type="EMBL" id="RLQ87047.1"/>
    </source>
</evidence>
<dbReference type="GO" id="GO:0006742">
    <property type="term" value="P:NADP+ catabolic process"/>
    <property type="evidence" value="ECO:0007669"/>
    <property type="project" value="TreeGrafter"/>
</dbReference>
<dbReference type="InterPro" id="IPR020084">
    <property type="entry name" value="NUDIX_hydrolase_CS"/>
</dbReference>
<dbReference type="GO" id="GO:0110153">
    <property type="term" value="F:RNA NAD-cap (NMN-forming) hydrolase activity"/>
    <property type="evidence" value="ECO:0007669"/>
    <property type="project" value="RHEA"/>
</dbReference>
<reference evidence="12 13" key="1">
    <citation type="submission" date="2018-10" db="EMBL/GenBank/DDBJ databases">
        <title>Notoacmeibacter sp. M2BS9Y-3-1, whole genome shotgun sequence.</title>
        <authorList>
            <person name="Tuo L."/>
        </authorList>
    </citation>
    <scope>NUCLEOTIDE SEQUENCE [LARGE SCALE GENOMIC DNA]</scope>
    <source>
        <strain evidence="12 13">M2BS9Y-3-1</strain>
    </source>
</reference>
<dbReference type="PROSITE" id="PS00893">
    <property type="entry name" value="NUDIX_BOX"/>
    <property type="match status" value="1"/>
</dbReference>
<dbReference type="Gene3D" id="3.90.79.20">
    <property type="match status" value="1"/>
</dbReference>
<evidence type="ECO:0000313" key="13">
    <source>
        <dbReference type="Proteomes" id="UP000281094"/>
    </source>
</evidence>
<comment type="cofactor">
    <cofactor evidence="1">
        <name>Mg(2+)</name>
        <dbReference type="ChEBI" id="CHEBI:18420"/>
    </cofactor>
</comment>
<gene>
    <name evidence="12" type="ORF">D8780_01285</name>
</gene>
<evidence type="ECO:0000256" key="5">
    <source>
        <dbReference type="ARBA" id="ARBA00022723"/>
    </source>
</evidence>
<comment type="cofactor">
    <cofactor evidence="2">
        <name>Zn(2+)</name>
        <dbReference type="ChEBI" id="CHEBI:29105"/>
    </cofactor>
</comment>
<comment type="similarity">
    <text evidence="3">Belongs to the Nudix hydrolase family. NudC subfamily.</text>
</comment>
<evidence type="ECO:0000256" key="1">
    <source>
        <dbReference type="ARBA" id="ARBA00001946"/>
    </source>
</evidence>
<protein>
    <recommendedName>
        <fullName evidence="4">NAD(+) diphosphatase</fullName>
        <ecNumber evidence="4">3.6.1.22</ecNumber>
    </recommendedName>
</protein>
<dbReference type="AlphaFoldDB" id="A0A3L7J8I2"/>
<keyword evidence="5" id="KW-0479">Metal-binding</keyword>
<dbReference type="Proteomes" id="UP000281094">
    <property type="component" value="Unassembled WGS sequence"/>
</dbReference>
<dbReference type="GO" id="GO:0019677">
    <property type="term" value="P:NAD+ catabolic process"/>
    <property type="evidence" value="ECO:0007669"/>
    <property type="project" value="TreeGrafter"/>
</dbReference>
<name>A0A3L7J8I2_9HYPH</name>
<keyword evidence="7" id="KW-0460">Magnesium</keyword>
<dbReference type="PANTHER" id="PTHR42904:SF6">
    <property type="entry name" value="NAD-CAPPED RNA HYDROLASE NUDT12"/>
    <property type="match status" value="1"/>
</dbReference>
<keyword evidence="13" id="KW-1185">Reference proteome</keyword>
<dbReference type="GO" id="GO:0005829">
    <property type="term" value="C:cytosol"/>
    <property type="evidence" value="ECO:0007669"/>
    <property type="project" value="TreeGrafter"/>
</dbReference>
<keyword evidence="6 12" id="KW-0378">Hydrolase</keyword>
<dbReference type="EC" id="3.6.1.22" evidence="4"/>
<dbReference type="GO" id="GO:0046872">
    <property type="term" value="F:metal ion binding"/>
    <property type="evidence" value="ECO:0007669"/>
    <property type="project" value="UniProtKB-KW"/>
</dbReference>
<dbReference type="EMBL" id="RCWN01000001">
    <property type="protein sequence ID" value="RLQ87047.1"/>
    <property type="molecule type" value="Genomic_DNA"/>
</dbReference>
<comment type="caution">
    <text evidence="12">The sequence shown here is derived from an EMBL/GenBank/DDBJ whole genome shotgun (WGS) entry which is preliminary data.</text>
</comment>
<evidence type="ECO:0000259" key="11">
    <source>
        <dbReference type="PROSITE" id="PS51462"/>
    </source>
</evidence>
<dbReference type="PANTHER" id="PTHR42904">
    <property type="entry name" value="NUDIX HYDROLASE, NUDC SUBFAMILY"/>
    <property type="match status" value="1"/>
</dbReference>
<evidence type="ECO:0000256" key="9">
    <source>
        <dbReference type="ARBA" id="ARBA00023679"/>
    </source>
</evidence>
<sequence>MNRLPGHFWPKVEASRQTGFSRNPIERRSEHRTPRIVGDAFEDPQAKALFFDSEEQLVFVPDRSPWLGRKEWSALQQASEADPILLGWINETPCLALQTTLSMDELPSPYQARPVRSLYSEGVLSPEDEGAAGQARSLLTWHKNHHFCSTCGAPAKMDGGGTKRVCTQCEKQFFPRIDPVAIMLVTDGERALLGRGVHFPEGMYSCLAGFVEQGETAEDTVRREVFEESGIKIGAVRYHASQPWPMPHSLMMGFFAEALSTDIVFDETELADCRWFDRDEVADILSRRSNSSSETPRPGEPSAPPRGAIAQRLMTDWVSLTA</sequence>
<dbReference type="RefSeq" id="WP_121644015.1">
    <property type="nucleotide sequence ID" value="NZ_RCWN01000001.1"/>
</dbReference>
<dbReference type="InterPro" id="IPR015376">
    <property type="entry name" value="Znr_NADH_PPase"/>
</dbReference>
<dbReference type="InterPro" id="IPR050241">
    <property type="entry name" value="NAD-cap_RNA_hydrolase_NudC"/>
</dbReference>
<dbReference type="PROSITE" id="PS51462">
    <property type="entry name" value="NUDIX"/>
    <property type="match status" value="1"/>
</dbReference>
<dbReference type="Gene3D" id="3.90.79.10">
    <property type="entry name" value="Nucleoside Triphosphate Pyrophosphohydrolase"/>
    <property type="match status" value="1"/>
</dbReference>
<dbReference type="Pfam" id="PF09296">
    <property type="entry name" value="NUDIX-like"/>
    <property type="match status" value="1"/>
</dbReference>
<dbReference type="CDD" id="cd03429">
    <property type="entry name" value="NUDIX_NADH_pyrophosphatase_Nudt13"/>
    <property type="match status" value="1"/>
</dbReference>
<accession>A0A3L7J8I2</accession>
<evidence type="ECO:0000256" key="3">
    <source>
        <dbReference type="ARBA" id="ARBA00009595"/>
    </source>
</evidence>
<dbReference type="InterPro" id="IPR000086">
    <property type="entry name" value="NUDIX_hydrolase_dom"/>
</dbReference>
<proteinExistence type="inferred from homology"/>
<dbReference type="InterPro" id="IPR015797">
    <property type="entry name" value="NUDIX_hydrolase-like_dom_sf"/>
</dbReference>
<evidence type="ECO:0000256" key="6">
    <source>
        <dbReference type="ARBA" id="ARBA00022801"/>
    </source>
</evidence>
<feature type="region of interest" description="Disordered" evidence="10">
    <location>
        <begin position="286"/>
        <end position="309"/>
    </location>
</feature>
<evidence type="ECO:0000256" key="7">
    <source>
        <dbReference type="ARBA" id="ARBA00022842"/>
    </source>
</evidence>
<dbReference type="Pfam" id="PF00293">
    <property type="entry name" value="NUDIX"/>
    <property type="match status" value="1"/>
</dbReference>
<evidence type="ECO:0000256" key="2">
    <source>
        <dbReference type="ARBA" id="ARBA00001947"/>
    </source>
</evidence>
<keyword evidence="8" id="KW-0520">NAD</keyword>
<feature type="domain" description="Nudix hydrolase" evidence="11">
    <location>
        <begin position="175"/>
        <end position="300"/>
    </location>
</feature>
<dbReference type="InterPro" id="IPR049734">
    <property type="entry name" value="NudC-like_C"/>
</dbReference>
<comment type="catalytic activity">
    <reaction evidence="9">
        <text>a 5'-end NAD(+)-phospho-ribonucleoside in mRNA + H2O = a 5'-end phospho-adenosine-phospho-ribonucleoside in mRNA + beta-nicotinamide D-ribonucleotide + 2 H(+)</text>
        <dbReference type="Rhea" id="RHEA:60876"/>
        <dbReference type="Rhea" id="RHEA-COMP:15698"/>
        <dbReference type="Rhea" id="RHEA-COMP:15719"/>
        <dbReference type="ChEBI" id="CHEBI:14649"/>
        <dbReference type="ChEBI" id="CHEBI:15377"/>
        <dbReference type="ChEBI" id="CHEBI:15378"/>
        <dbReference type="ChEBI" id="CHEBI:144029"/>
        <dbReference type="ChEBI" id="CHEBI:144051"/>
    </reaction>
    <physiologicalReaction direction="left-to-right" evidence="9">
        <dbReference type="Rhea" id="RHEA:60877"/>
    </physiologicalReaction>
</comment>
<dbReference type="InterPro" id="IPR015375">
    <property type="entry name" value="NADH_PPase-like_N"/>
</dbReference>
<evidence type="ECO:0000256" key="10">
    <source>
        <dbReference type="SAM" id="MobiDB-lite"/>
    </source>
</evidence>
<dbReference type="Pfam" id="PF09297">
    <property type="entry name" value="Zn_ribbon_NUD"/>
    <property type="match status" value="1"/>
</dbReference>
<evidence type="ECO:0000256" key="4">
    <source>
        <dbReference type="ARBA" id="ARBA00012381"/>
    </source>
</evidence>
<dbReference type="NCBIfam" id="NF001299">
    <property type="entry name" value="PRK00241.1"/>
    <property type="match status" value="1"/>
</dbReference>